<organism evidence="8 9">
    <name type="scientific">Stegodyphus mimosarum</name>
    <name type="common">African social velvet spider</name>
    <dbReference type="NCBI Taxonomy" id="407821"/>
    <lineage>
        <taxon>Eukaryota</taxon>
        <taxon>Metazoa</taxon>
        <taxon>Ecdysozoa</taxon>
        <taxon>Arthropoda</taxon>
        <taxon>Chelicerata</taxon>
        <taxon>Arachnida</taxon>
        <taxon>Araneae</taxon>
        <taxon>Araneomorphae</taxon>
        <taxon>Entelegynae</taxon>
        <taxon>Eresoidea</taxon>
        <taxon>Eresidae</taxon>
        <taxon>Stegodyphus</taxon>
    </lineage>
</organism>
<comment type="similarity">
    <text evidence="2">Belongs to the avidin/streptavidin family.</text>
</comment>
<feature type="non-terminal residue" evidence="8">
    <location>
        <position position="270"/>
    </location>
</feature>
<dbReference type="OMA" id="NQTMETA"/>
<proteinExistence type="inferred from homology"/>
<evidence type="ECO:0000313" key="8">
    <source>
        <dbReference type="EMBL" id="KFM65417.1"/>
    </source>
</evidence>
<dbReference type="EMBL" id="KK115562">
    <property type="protein sequence ID" value="KFM65417.1"/>
    <property type="molecule type" value="Genomic_DNA"/>
</dbReference>
<dbReference type="AlphaFoldDB" id="A0A087TJX8"/>
<evidence type="ECO:0000256" key="3">
    <source>
        <dbReference type="ARBA" id="ARBA00022525"/>
    </source>
</evidence>
<dbReference type="InterPro" id="IPR005469">
    <property type="entry name" value="Avidin"/>
</dbReference>
<dbReference type="SUPFAM" id="SSF50876">
    <property type="entry name" value="Avidin/streptavidin"/>
    <property type="match status" value="1"/>
</dbReference>
<dbReference type="InterPro" id="IPR036896">
    <property type="entry name" value="Avidin-like_sf"/>
</dbReference>
<dbReference type="GO" id="GO:0005576">
    <property type="term" value="C:extracellular region"/>
    <property type="evidence" value="ECO:0007669"/>
    <property type="project" value="UniProtKB-SubCell"/>
</dbReference>
<dbReference type="Proteomes" id="UP000054359">
    <property type="component" value="Unassembled WGS sequence"/>
</dbReference>
<dbReference type="InterPro" id="IPR005468">
    <property type="entry name" value="Avidin/str"/>
</dbReference>
<dbReference type="Gene3D" id="2.40.128.30">
    <property type="entry name" value="Avidin-like"/>
    <property type="match status" value="2"/>
</dbReference>
<accession>A0A087TJX8</accession>
<protein>
    <submittedName>
        <fullName evidence="8">Fibropellin-3</fullName>
    </submittedName>
</protein>
<comment type="subcellular location">
    <subcellularLocation>
        <location evidence="1">Secreted</location>
    </subcellularLocation>
</comment>
<keyword evidence="5" id="KW-0092">Biotin</keyword>
<evidence type="ECO:0000256" key="5">
    <source>
        <dbReference type="ARBA" id="ARBA00023267"/>
    </source>
</evidence>
<keyword evidence="9" id="KW-1185">Reference proteome</keyword>
<reference evidence="8 9" key="1">
    <citation type="submission" date="2013-11" db="EMBL/GenBank/DDBJ databases">
        <title>Genome sequencing of Stegodyphus mimosarum.</title>
        <authorList>
            <person name="Bechsgaard J."/>
        </authorList>
    </citation>
    <scope>NUCLEOTIDE SEQUENCE [LARGE SCALE GENOMIC DNA]</scope>
</reference>
<feature type="chain" id="PRO_5001829714" evidence="7">
    <location>
        <begin position="18"/>
        <end position="270"/>
    </location>
</feature>
<dbReference type="PROSITE" id="PS51326">
    <property type="entry name" value="AVIDIN_2"/>
    <property type="match status" value="1"/>
</dbReference>
<evidence type="ECO:0000256" key="6">
    <source>
        <dbReference type="SAM" id="MobiDB-lite"/>
    </source>
</evidence>
<sequence>MFLLTVLFISGLKAAHGYQCEDLSGVWVNELNSTMTIVNLPFNKIIGQYRTAVESNPGAAAFTSNLTGAFLPFEGGSLLSFTVLFNHGSSLTSWVGQCLVCDGQEIIFTTWVLQRAVRNPTEQWMDTLVHQNTFTRKSSGNGGQPESQISSATVEQSVASPTMEGIVRGAWISGTGDILNVTNTYGNKKAEGCFNNFEIIGQFDGKENFTAFGFVSPISSQKFKGGVGHIYPYDANRLGVSWLEHEFTKDCVRPRSRVFVGMDDYIRSNS</sequence>
<dbReference type="GO" id="GO:0009374">
    <property type="term" value="F:biotin binding"/>
    <property type="evidence" value="ECO:0007669"/>
    <property type="project" value="InterPro"/>
</dbReference>
<name>A0A087TJX8_STEMI</name>
<dbReference type="PANTHER" id="PTHR34399">
    <property type="entry name" value="AVIDIN-RELATED"/>
    <property type="match status" value="1"/>
</dbReference>
<dbReference type="Pfam" id="PF01382">
    <property type="entry name" value="Avidin"/>
    <property type="match status" value="1"/>
</dbReference>
<evidence type="ECO:0000256" key="2">
    <source>
        <dbReference type="ARBA" id="ARBA00006297"/>
    </source>
</evidence>
<dbReference type="OrthoDB" id="2821340at2759"/>
<feature type="region of interest" description="Disordered" evidence="6">
    <location>
        <begin position="135"/>
        <end position="155"/>
    </location>
</feature>
<keyword evidence="4 7" id="KW-0732">Signal</keyword>
<feature type="signal peptide" evidence="7">
    <location>
        <begin position="1"/>
        <end position="17"/>
    </location>
</feature>
<evidence type="ECO:0000256" key="1">
    <source>
        <dbReference type="ARBA" id="ARBA00004613"/>
    </source>
</evidence>
<dbReference type="InterPro" id="IPR051764">
    <property type="entry name" value="Avidin/Streptavidin-rel"/>
</dbReference>
<keyword evidence="3" id="KW-0964">Secreted</keyword>
<gene>
    <name evidence="8" type="ORF">X975_06569</name>
</gene>
<evidence type="ECO:0000313" key="9">
    <source>
        <dbReference type="Proteomes" id="UP000054359"/>
    </source>
</evidence>
<evidence type="ECO:0000256" key="7">
    <source>
        <dbReference type="SAM" id="SignalP"/>
    </source>
</evidence>
<dbReference type="PRINTS" id="PR00709">
    <property type="entry name" value="AVIDIN"/>
</dbReference>
<evidence type="ECO:0000256" key="4">
    <source>
        <dbReference type="ARBA" id="ARBA00022729"/>
    </source>
</evidence>